<keyword evidence="3" id="KW-1185">Reference proteome</keyword>
<dbReference type="GO" id="GO:0008168">
    <property type="term" value="F:methyltransferase activity"/>
    <property type="evidence" value="ECO:0007669"/>
    <property type="project" value="UniProtKB-KW"/>
</dbReference>
<keyword evidence="2" id="KW-0489">Methyltransferase</keyword>
<dbReference type="GO" id="GO:0032259">
    <property type="term" value="P:methylation"/>
    <property type="evidence" value="ECO:0007669"/>
    <property type="project" value="UniProtKB-KW"/>
</dbReference>
<gene>
    <name evidence="2" type="ORF">ACFOX0_13310</name>
</gene>
<protein>
    <submittedName>
        <fullName evidence="2">Class I SAM-dependent methyltransferase</fullName>
        <ecNumber evidence="2">2.1.1.-</ecNumber>
    </submittedName>
</protein>
<dbReference type="SUPFAM" id="SSF53335">
    <property type="entry name" value="S-adenosyl-L-methionine-dependent methyltransferases"/>
    <property type="match status" value="1"/>
</dbReference>
<dbReference type="RefSeq" id="WP_377545247.1">
    <property type="nucleotide sequence ID" value="NZ_JBHSBN010000007.1"/>
</dbReference>
<dbReference type="Gene3D" id="3.40.50.150">
    <property type="entry name" value="Vaccinia Virus protein VP39"/>
    <property type="match status" value="1"/>
</dbReference>
<dbReference type="PANTHER" id="PTHR45036:SF1">
    <property type="entry name" value="METHYLTRANSFERASE LIKE 7A"/>
    <property type="match status" value="1"/>
</dbReference>
<comment type="caution">
    <text evidence="2">The sequence shown here is derived from an EMBL/GenBank/DDBJ whole genome shotgun (WGS) entry which is preliminary data.</text>
</comment>
<dbReference type="EMBL" id="JBHSBN010000007">
    <property type="protein sequence ID" value="MFC4106901.1"/>
    <property type="molecule type" value="Genomic_DNA"/>
</dbReference>
<dbReference type="InterPro" id="IPR029063">
    <property type="entry name" value="SAM-dependent_MTases_sf"/>
</dbReference>
<proteinExistence type="predicted"/>
<evidence type="ECO:0000259" key="1">
    <source>
        <dbReference type="Pfam" id="PF08241"/>
    </source>
</evidence>
<accession>A0ABV8KMV6</accession>
<evidence type="ECO:0000313" key="3">
    <source>
        <dbReference type="Proteomes" id="UP001595868"/>
    </source>
</evidence>
<reference evidence="3" key="1">
    <citation type="journal article" date="2019" name="Int. J. Syst. Evol. Microbiol.">
        <title>The Global Catalogue of Microorganisms (GCM) 10K type strain sequencing project: providing services to taxonomists for standard genome sequencing and annotation.</title>
        <authorList>
            <consortium name="The Broad Institute Genomics Platform"/>
            <consortium name="The Broad Institute Genome Sequencing Center for Infectious Disease"/>
            <person name="Wu L."/>
            <person name="Ma J."/>
        </authorList>
    </citation>
    <scope>NUCLEOTIDE SEQUENCE [LARGE SCALE GENOMIC DNA]</scope>
    <source>
        <strain evidence="3">2902at01</strain>
    </source>
</reference>
<dbReference type="InterPro" id="IPR052356">
    <property type="entry name" value="Thiol_S-MT"/>
</dbReference>
<dbReference type="Pfam" id="PF08241">
    <property type="entry name" value="Methyltransf_11"/>
    <property type="match status" value="1"/>
</dbReference>
<sequence length="217" mass="24318">MADSPTRDGRLRRFWDQQADSYDRKMAFAERRFFADTRPWLCGQAVGDTLEVAVGTGLNLAHYPADVRLAGVEWSPAMLAVARRRAADLGRPVDLRQGDARRLDFPDGRFDTVVCTFSLCGIPDHEAALGEFARVLRPGGRLLLADHIGSSNWLVRGAQALLDAVTVPLYGEHYRRRPLPRVRALGFTVERRERFALGAVERLVARKPPARHPFSDD</sequence>
<name>A0ABV8KMV6_9ACTN</name>
<evidence type="ECO:0000313" key="2">
    <source>
        <dbReference type="EMBL" id="MFC4106901.1"/>
    </source>
</evidence>
<dbReference type="CDD" id="cd02440">
    <property type="entry name" value="AdoMet_MTases"/>
    <property type="match status" value="1"/>
</dbReference>
<feature type="domain" description="Methyltransferase type 11" evidence="1">
    <location>
        <begin position="50"/>
        <end position="143"/>
    </location>
</feature>
<organism evidence="2 3">
    <name type="scientific">Micromonospora zhanjiangensis</name>
    <dbReference type="NCBI Taxonomy" id="1522057"/>
    <lineage>
        <taxon>Bacteria</taxon>
        <taxon>Bacillati</taxon>
        <taxon>Actinomycetota</taxon>
        <taxon>Actinomycetes</taxon>
        <taxon>Micromonosporales</taxon>
        <taxon>Micromonosporaceae</taxon>
        <taxon>Micromonospora</taxon>
    </lineage>
</organism>
<dbReference type="Proteomes" id="UP001595868">
    <property type="component" value="Unassembled WGS sequence"/>
</dbReference>
<dbReference type="InterPro" id="IPR013216">
    <property type="entry name" value="Methyltransf_11"/>
</dbReference>
<keyword evidence="2" id="KW-0808">Transferase</keyword>
<dbReference type="EC" id="2.1.1.-" evidence="2"/>
<dbReference type="PANTHER" id="PTHR45036">
    <property type="entry name" value="METHYLTRANSFERASE LIKE 7B"/>
    <property type="match status" value="1"/>
</dbReference>